<dbReference type="Proteomes" id="UP000250275">
    <property type="component" value="Unassembled WGS sequence"/>
</dbReference>
<accession>A0A310SV53</accession>
<gene>
    <name evidence="1" type="ORF">WN48_06898</name>
</gene>
<proteinExistence type="predicted"/>
<name>A0A310SV53_9HYME</name>
<sequence length="116" mass="12750">MASIIEAGMRLLSRHRGNEFGLGVKERGLATGARNRGVGVAKKEGKTVTRSQPAEFVAEGGTEAFQKEREGRGVWEEGARRERLIWEGETKIIGVGNREREEARVWRSGEQGKSGA</sequence>
<dbReference type="EMBL" id="KQ759821">
    <property type="protein sequence ID" value="OAD62699.1"/>
    <property type="molecule type" value="Genomic_DNA"/>
</dbReference>
<dbReference type="AlphaFoldDB" id="A0A310SV53"/>
<organism evidence="1 2">
    <name type="scientific">Eufriesea mexicana</name>
    <dbReference type="NCBI Taxonomy" id="516756"/>
    <lineage>
        <taxon>Eukaryota</taxon>
        <taxon>Metazoa</taxon>
        <taxon>Ecdysozoa</taxon>
        <taxon>Arthropoda</taxon>
        <taxon>Hexapoda</taxon>
        <taxon>Insecta</taxon>
        <taxon>Pterygota</taxon>
        <taxon>Neoptera</taxon>
        <taxon>Endopterygota</taxon>
        <taxon>Hymenoptera</taxon>
        <taxon>Apocrita</taxon>
        <taxon>Aculeata</taxon>
        <taxon>Apoidea</taxon>
        <taxon>Anthophila</taxon>
        <taxon>Apidae</taxon>
        <taxon>Eufriesea</taxon>
    </lineage>
</organism>
<reference evidence="1 2" key="1">
    <citation type="submission" date="2015-07" db="EMBL/GenBank/DDBJ databases">
        <title>The genome of Eufriesea mexicana.</title>
        <authorList>
            <person name="Pan H."/>
            <person name="Kapheim K."/>
        </authorList>
    </citation>
    <scope>NUCLEOTIDE SEQUENCE [LARGE SCALE GENOMIC DNA]</scope>
    <source>
        <strain evidence="1">0111107269</strain>
        <tissue evidence="1">Whole body</tissue>
    </source>
</reference>
<evidence type="ECO:0000313" key="1">
    <source>
        <dbReference type="EMBL" id="OAD62699.1"/>
    </source>
</evidence>
<protein>
    <submittedName>
        <fullName evidence="1">Uncharacterized protein</fullName>
    </submittedName>
</protein>
<keyword evidence="2" id="KW-1185">Reference proteome</keyword>
<evidence type="ECO:0000313" key="2">
    <source>
        <dbReference type="Proteomes" id="UP000250275"/>
    </source>
</evidence>